<dbReference type="RefSeq" id="WP_142833707.1">
    <property type="nucleotide sequence ID" value="NZ_VFSV01000006.1"/>
</dbReference>
<evidence type="ECO:0000256" key="1">
    <source>
        <dbReference type="SAM" id="MobiDB-lite"/>
    </source>
</evidence>
<dbReference type="OrthoDB" id="7857546at2"/>
<gene>
    <name evidence="2" type="ORF">FEV53_04940</name>
</gene>
<dbReference type="Proteomes" id="UP000318590">
    <property type="component" value="Unassembled WGS sequence"/>
</dbReference>
<name>A0A547Q7Q5_9RHOB</name>
<evidence type="ECO:0008006" key="4">
    <source>
        <dbReference type="Google" id="ProtNLM"/>
    </source>
</evidence>
<dbReference type="Gene3D" id="2.150.10.10">
    <property type="entry name" value="Serralysin-like metalloprotease, C-terminal"/>
    <property type="match status" value="1"/>
</dbReference>
<keyword evidence="3" id="KW-1185">Reference proteome</keyword>
<evidence type="ECO:0000313" key="2">
    <source>
        <dbReference type="EMBL" id="TRD22406.1"/>
    </source>
</evidence>
<feature type="compositionally biased region" description="Acidic residues" evidence="1">
    <location>
        <begin position="8"/>
        <end position="55"/>
    </location>
</feature>
<dbReference type="AlphaFoldDB" id="A0A547Q7Q5"/>
<protein>
    <recommendedName>
        <fullName evidence="4">Calcium-binding protein</fullName>
    </recommendedName>
</protein>
<dbReference type="InterPro" id="IPR011049">
    <property type="entry name" value="Serralysin-like_metalloprot_C"/>
</dbReference>
<organism evidence="2 3">
    <name type="scientific">Palleronia caenipelagi</name>
    <dbReference type="NCBI Taxonomy" id="2489174"/>
    <lineage>
        <taxon>Bacteria</taxon>
        <taxon>Pseudomonadati</taxon>
        <taxon>Pseudomonadota</taxon>
        <taxon>Alphaproteobacteria</taxon>
        <taxon>Rhodobacterales</taxon>
        <taxon>Roseobacteraceae</taxon>
        <taxon>Palleronia</taxon>
    </lineage>
</organism>
<evidence type="ECO:0000313" key="3">
    <source>
        <dbReference type="Proteomes" id="UP000318590"/>
    </source>
</evidence>
<sequence>MAAIISGFDDDDHDSNDNRDDEQSDDDQPQTDDTDGDSESILEDSEPFQGTEGDDTIVVEAGDTVPATIDLRGGDYVAEIDYDGDLKIIGGDGNDSITVKGTSNVADGWLGNDTLIGGNSNILAGHDGDDVIDFEINFDEFAVDSNMRGAAHGEAGDDVITARAPVFVTESDYAALGQVFLSGDDGSDEYNVIYELDENPGIPVDAPLESEPELFRILNFDPNEDQLRVVLDRSEVTAGQLVSVELRTVTVGMSKLILSIDATEELPGATTVLLIQHDTEISLDDIQIVGA</sequence>
<accession>A0A547Q7Q5</accession>
<dbReference type="PRINTS" id="PR00313">
    <property type="entry name" value="CABNDNGRPT"/>
</dbReference>
<reference evidence="2 3" key="1">
    <citation type="submission" date="2019-06" db="EMBL/GenBank/DDBJ databases">
        <title>Paenimaribius caenipelagi gen. nov., sp. nov., isolated from a tidal flat.</title>
        <authorList>
            <person name="Yoon J.-H."/>
        </authorList>
    </citation>
    <scope>NUCLEOTIDE SEQUENCE [LARGE SCALE GENOMIC DNA]</scope>
    <source>
        <strain evidence="2 3">JBTF-M29</strain>
    </source>
</reference>
<dbReference type="SUPFAM" id="SSF51120">
    <property type="entry name" value="beta-Roll"/>
    <property type="match status" value="1"/>
</dbReference>
<proteinExistence type="predicted"/>
<comment type="caution">
    <text evidence="2">The sequence shown here is derived from an EMBL/GenBank/DDBJ whole genome shotgun (WGS) entry which is preliminary data.</text>
</comment>
<dbReference type="EMBL" id="VFSV01000006">
    <property type="protein sequence ID" value="TRD22406.1"/>
    <property type="molecule type" value="Genomic_DNA"/>
</dbReference>
<feature type="region of interest" description="Disordered" evidence="1">
    <location>
        <begin position="1"/>
        <end position="55"/>
    </location>
</feature>